<evidence type="ECO:0000256" key="1">
    <source>
        <dbReference type="SAM" id="Phobius"/>
    </source>
</evidence>
<evidence type="ECO:0000313" key="3">
    <source>
        <dbReference type="Proteomes" id="UP000198287"/>
    </source>
</evidence>
<keyword evidence="1" id="KW-1133">Transmembrane helix</keyword>
<feature type="transmembrane region" description="Helical" evidence="1">
    <location>
        <begin position="96"/>
        <end position="114"/>
    </location>
</feature>
<accession>A0A226DYR4</accession>
<comment type="caution">
    <text evidence="2">The sequence shown here is derived from an EMBL/GenBank/DDBJ whole genome shotgun (WGS) entry which is preliminary data.</text>
</comment>
<dbReference type="EMBL" id="LNIX01000010">
    <property type="protein sequence ID" value="OXA49831.1"/>
    <property type="molecule type" value="Genomic_DNA"/>
</dbReference>
<reference evidence="2 3" key="1">
    <citation type="submission" date="2015-12" db="EMBL/GenBank/DDBJ databases">
        <title>The genome of Folsomia candida.</title>
        <authorList>
            <person name="Faddeeva A."/>
            <person name="Derks M.F."/>
            <person name="Anvar Y."/>
            <person name="Smit S."/>
            <person name="Van Straalen N."/>
            <person name="Roelofs D."/>
        </authorList>
    </citation>
    <scope>NUCLEOTIDE SEQUENCE [LARGE SCALE GENOMIC DNA]</scope>
    <source>
        <strain evidence="2 3">VU population</strain>
        <tissue evidence="2">Whole body</tissue>
    </source>
</reference>
<proteinExistence type="predicted"/>
<keyword evidence="1" id="KW-0472">Membrane</keyword>
<protein>
    <submittedName>
        <fullName evidence="2">Uncharacterized protein</fullName>
    </submittedName>
</protein>
<keyword evidence="3" id="KW-1185">Reference proteome</keyword>
<dbReference type="AlphaFoldDB" id="A0A226DYR4"/>
<dbReference type="Proteomes" id="UP000198287">
    <property type="component" value="Unassembled WGS sequence"/>
</dbReference>
<organism evidence="2 3">
    <name type="scientific">Folsomia candida</name>
    <name type="common">Springtail</name>
    <dbReference type="NCBI Taxonomy" id="158441"/>
    <lineage>
        <taxon>Eukaryota</taxon>
        <taxon>Metazoa</taxon>
        <taxon>Ecdysozoa</taxon>
        <taxon>Arthropoda</taxon>
        <taxon>Hexapoda</taxon>
        <taxon>Collembola</taxon>
        <taxon>Entomobryomorpha</taxon>
        <taxon>Isotomoidea</taxon>
        <taxon>Isotomidae</taxon>
        <taxon>Proisotominae</taxon>
        <taxon>Folsomia</taxon>
    </lineage>
</organism>
<sequence length="355" mass="40507">MDYITKKYSTLRKVIFGMKIPKTWINSFEQLLKYGKMVNSVPLRFDGKVQPVEKLTSLIFISVTLFVATLNCGYRAWTIYSRPVNEFPIGDFVTEIGNLVAITATTSLGWELLLKRKQCALFFNSVVQLDYDLKRKFGGGHTSQKYKALSRFLHLLVIFSVCYPIFGGIPQQFKDRHHRQYWGSSLLPRSIYDDPIVAVLCLLKLISITVPISVQLKLFSSLKILNILHNEVAAGVLWPAFENGLLVMQVVEHVLMIRFLDNVHPNSVLISQIVLGLAMVSQGRCIKSGAKMVETSTKFKKTVRRFGNKFEKKVAKSLHPLRVNVGSFYYFKKSTFTTFLQTHLDTTINWLLTIP</sequence>
<name>A0A226DYR4_FOLCA</name>
<gene>
    <name evidence="2" type="ORF">Fcan01_15442</name>
</gene>
<feature type="transmembrane region" description="Helical" evidence="1">
    <location>
        <begin position="55"/>
        <end position="76"/>
    </location>
</feature>
<keyword evidence="1" id="KW-0812">Transmembrane</keyword>
<feature type="transmembrane region" description="Helical" evidence="1">
    <location>
        <begin position="152"/>
        <end position="169"/>
    </location>
</feature>
<evidence type="ECO:0000313" key="2">
    <source>
        <dbReference type="EMBL" id="OXA49831.1"/>
    </source>
</evidence>